<organism evidence="1 2">
    <name type="scientific">Hypoxylon rubiginosum</name>
    <dbReference type="NCBI Taxonomy" id="110542"/>
    <lineage>
        <taxon>Eukaryota</taxon>
        <taxon>Fungi</taxon>
        <taxon>Dikarya</taxon>
        <taxon>Ascomycota</taxon>
        <taxon>Pezizomycotina</taxon>
        <taxon>Sordariomycetes</taxon>
        <taxon>Xylariomycetidae</taxon>
        <taxon>Xylariales</taxon>
        <taxon>Hypoxylaceae</taxon>
        <taxon>Hypoxylon</taxon>
    </lineage>
</organism>
<gene>
    <name evidence="1" type="ORF">F4820DRAFT_465740</name>
</gene>
<dbReference type="EMBL" id="MU393588">
    <property type="protein sequence ID" value="KAI4860393.1"/>
    <property type="molecule type" value="Genomic_DNA"/>
</dbReference>
<accession>A0ACB9YM08</accession>
<protein>
    <submittedName>
        <fullName evidence="1">Uncharacterized protein</fullName>
    </submittedName>
</protein>
<sequence>MFPLTSQNVFLTFLLSLLLFAIGSFLGPDSSLLETIAVVLSVSAYLFKVRPILGFVFLGLVFLAGVAVQGIASEANLSVWYVIPYLIAQSFLWGFTSYGWCVFWGACCLVGYINHGLTHILWHVLYYPVFDWVKWTLTDPYEYYAIRTPGYRQSTDGWSFVASELRKLDWDLDVGPLNDLSLLWFDRLATTARVVKSQLIDKLSGKPVPPAPLTGYAALQLRCRGEQRAKRSRFAQHWLHTGEDLPGFLGGDGSVYYSKLRAAERDAQAEEEAADQRRQEAKRWREYWKQHPAQRLAVDELNAWRKAPRMKPLNSPSYSAMSTWVLPSRGEFPPPQPVPRPAFRQGPLPHPSLVFIGPSLGTPIEPVVSAVVPFAPAVPVYPWIPAPAAPGQGLGQDTALVYVPEQAVELPCEPQPATAYLPVAAPVYQGVQQQFAALSLNEPEFAVGVEQPQPVYCGPPASLGWAPEVEMLDVDDAAKWQTLPTQAAEPRSNQVLEVSTQVGNYKKEQAQEPLPAPKKAPASWESAPKQTGKPVQPQSSQGELLRNADGTPLLDRNGNPIVGRSMTINLNAGASRPLPSAARPSPVQAPPAPVQAPPVPPQSNPVLDEEDAFEELVARFIAKGETDEGARVMASKQMGW</sequence>
<name>A0ACB9YM08_9PEZI</name>
<evidence type="ECO:0000313" key="2">
    <source>
        <dbReference type="Proteomes" id="UP001497700"/>
    </source>
</evidence>
<reference evidence="1 2" key="1">
    <citation type="journal article" date="2022" name="New Phytol.">
        <title>Ecological generalism drives hyperdiversity of secondary metabolite gene clusters in xylarialean endophytes.</title>
        <authorList>
            <person name="Franco M.E.E."/>
            <person name="Wisecaver J.H."/>
            <person name="Arnold A.E."/>
            <person name="Ju Y.M."/>
            <person name="Slot J.C."/>
            <person name="Ahrendt S."/>
            <person name="Moore L.P."/>
            <person name="Eastman K.E."/>
            <person name="Scott K."/>
            <person name="Konkel Z."/>
            <person name="Mondo S.J."/>
            <person name="Kuo A."/>
            <person name="Hayes R.D."/>
            <person name="Haridas S."/>
            <person name="Andreopoulos B."/>
            <person name="Riley R."/>
            <person name="LaButti K."/>
            <person name="Pangilinan J."/>
            <person name="Lipzen A."/>
            <person name="Amirebrahimi M."/>
            <person name="Yan J."/>
            <person name="Adam C."/>
            <person name="Keymanesh K."/>
            <person name="Ng V."/>
            <person name="Louie K."/>
            <person name="Northen T."/>
            <person name="Drula E."/>
            <person name="Henrissat B."/>
            <person name="Hsieh H.M."/>
            <person name="Youens-Clark K."/>
            <person name="Lutzoni F."/>
            <person name="Miadlikowska J."/>
            <person name="Eastwood D.C."/>
            <person name="Hamelin R.C."/>
            <person name="Grigoriev I.V."/>
            <person name="U'Ren J.M."/>
        </authorList>
    </citation>
    <scope>NUCLEOTIDE SEQUENCE [LARGE SCALE GENOMIC DNA]</scope>
    <source>
        <strain evidence="1 2">CBS 119005</strain>
    </source>
</reference>
<comment type="caution">
    <text evidence="1">The sequence shown here is derived from an EMBL/GenBank/DDBJ whole genome shotgun (WGS) entry which is preliminary data.</text>
</comment>
<proteinExistence type="predicted"/>
<dbReference type="Proteomes" id="UP001497700">
    <property type="component" value="Unassembled WGS sequence"/>
</dbReference>
<evidence type="ECO:0000313" key="1">
    <source>
        <dbReference type="EMBL" id="KAI4860393.1"/>
    </source>
</evidence>
<keyword evidence="2" id="KW-1185">Reference proteome</keyword>